<dbReference type="Gene3D" id="1.10.10.10">
    <property type="entry name" value="Winged helix-like DNA-binding domain superfamily/Winged helix DNA-binding domain"/>
    <property type="match status" value="1"/>
</dbReference>
<keyword evidence="4" id="KW-0804">Transcription</keyword>
<evidence type="ECO:0000313" key="6">
    <source>
        <dbReference type="EMBL" id="UNO50284.1"/>
    </source>
</evidence>
<dbReference type="SUPFAM" id="SSF53850">
    <property type="entry name" value="Periplasmic binding protein-like II"/>
    <property type="match status" value="1"/>
</dbReference>
<dbReference type="InterPro" id="IPR036390">
    <property type="entry name" value="WH_DNA-bd_sf"/>
</dbReference>
<dbReference type="FunFam" id="1.10.10.10:FF:000001">
    <property type="entry name" value="LysR family transcriptional regulator"/>
    <property type="match status" value="1"/>
</dbReference>
<dbReference type="GO" id="GO:0003700">
    <property type="term" value="F:DNA-binding transcription factor activity"/>
    <property type="evidence" value="ECO:0007669"/>
    <property type="project" value="InterPro"/>
</dbReference>
<dbReference type="Pfam" id="PF03466">
    <property type="entry name" value="LysR_substrate"/>
    <property type="match status" value="1"/>
</dbReference>
<dbReference type="InterPro" id="IPR000847">
    <property type="entry name" value="LysR_HTH_N"/>
</dbReference>
<dbReference type="PANTHER" id="PTHR30126:SF39">
    <property type="entry name" value="HTH-TYPE TRANSCRIPTIONAL REGULATOR CYSL"/>
    <property type="match status" value="1"/>
</dbReference>
<dbReference type="InterPro" id="IPR005119">
    <property type="entry name" value="LysR_subst-bd"/>
</dbReference>
<accession>A0A9E6ZW63</accession>
<evidence type="ECO:0000313" key="7">
    <source>
        <dbReference type="Proteomes" id="UP000829401"/>
    </source>
</evidence>
<dbReference type="Pfam" id="PF00126">
    <property type="entry name" value="HTH_1"/>
    <property type="match status" value="1"/>
</dbReference>
<organism evidence="6 7">
    <name type="scientific">Alicyclobacillus acidoterrestris (strain ATCC 49025 / DSM 3922 / CIP 106132 / NCIMB 13137 / GD3B)</name>
    <dbReference type="NCBI Taxonomy" id="1356854"/>
    <lineage>
        <taxon>Bacteria</taxon>
        <taxon>Bacillati</taxon>
        <taxon>Bacillota</taxon>
        <taxon>Bacilli</taxon>
        <taxon>Bacillales</taxon>
        <taxon>Alicyclobacillaceae</taxon>
        <taxon>Alicyclobacillus</taxon>
    </lineage>
</organism>
<dbReference type="PRINTS" id="PR00039">
    <property type="entry name" value="HTHLYSR"/>
</dbReference>
<dbReference type="Proteomes" id="UP000829401">
    <property type="component" value="Chromosome"/>
</dbReference>
<evidence type="ECO:0000256" key="3">
    <source>
        <dbReference type="ARBA" id="ARBA00023125"/>
    </source>
</evidence>
<proteinExistence type="inferred from homology"/>
<dbReference type="KEGG" id="aaco:K1I37_07360"/>
<dbReference type="InterPro" id="IPR036388">
    <property type="entry name" value="WH-like_DNA-bd_sf"/>
</dbReference>
<keyword evidence="2" id="KW-0805">Transcription regulation</keyword>
<dbReference type="GO" id="GO:0000976">
    <property type="term" value="F:transcription cis-regulatory region binding"/>
    <property type="evidence" value="ECO:0007669"/>
    <property type="project" value="TreeGrafter"/>
</dbReference>
<dbReference type="PANTHER" id="PTHR30126">
    <property type="entry name" value="HTH-TYPE TRANSCRIPTIONAL REGULATOR"/>
    <property type="match status" value="1"/>
</dbReference>
<dbReference type="AlphaFoldDB" id="A0A9E6ZW63"/>
<evidence type="ECO:0000256" key="4">
    <source>
        <dbReference type="ARBA" id="ARBA00023163"/>
    </source>
</evidence>
<keyword evidence="7" id="KW-1185">Reference proteome</keyword>
<name>A0A9E6ZW63_ALIAG</name>
<evidence type="ECO:0000259" key="5">
    <source>
        <dbReference type="PROSITE" id="PS50931"/>
    </source>
</evidence>
<gene>
    <name evidence="6" type="ORF">K1I37_07360</name>
</gene>
<evidence type="ECO:0000256" key="2">
    <source>
        <dbReference type="ARBA" id="ARBA00023015"/>
    </source>
</evidence>
<protein>
    <submittedName>
        <fullName evidence="6">LysR family transcriptional regulator</fullName>
    </submittedName>
</protein>
<dbReference type="PROSITE" id="PS50931">
    <property type="entry name" value="HTH_LYSR"/>
    <property type="match status" value="1"/>
</dbReference>
<dbReference type="Gene3D" id="3.40.190.290">
    <property type="match status" value="1"/>
</dbReference>
<comment type="similarity">
    <text evidence="1">Belongs to the LysR transcriptional regulatory family.</text>
</comment>
<sequence>MPRVEIALLETTIHRLRVFKTVVECGGFSAAARQLQMTQPTISAHIKALEQELSKSLFLRAPGRTPELTEAGHLLYSYSLDIERKTSQVEQAIHRLIETQNTISVVAQRNIANNLLPPYLASFSKAHPSVNIVLYSQTHDVVTEYVRHGKADLGLIMALGQIEGLCSDTLTQESLEIVVGPSHALSRHKVICPNELAYYPFIGGIRASTHAKMIDLYLSVLQIYKLPQGKGSEGMKKDFTPTFEKISSNPNQKFSRREVPLCIFSNHRSFPLKTG</sequence>
<evidence type="ECO:0000256" key="1">
    <source>
        <dbReference type="ARBA" id="ARBA00009437"/>
    </source>
</evidence>
<dbReference type="SUPFAM" id="SSF46785">
    <property type="entry name" value="Winged helix' DNA-binding domain"/>
    <property type="match status" value="1"/>
</dbReference>
<reference evidence="7" key="1">
    <citation type="journal article" date="2022" name="G3 (Bethesda)">
        <title>Unveiling the complete genome sequence of Alicyclobacillus acidoterrestris DSM 3922T, a taint-producing strain.</title>
        <authorList>
            <person name="Leonardo I.C."/>
            <person name="Barreto Crespo M.T."/>
            <person name="Gaspar F.B."/>
        </authorList>
    </citation>
    <scope>NUCLEOTIDE SEQUENCE [LARGE SCALE GENOMIC DNA]</scope>
    <source>
        <strain evidence="7">DSM 3922</strain>
    </source>
</reference>
<feature type="domain" description="HTH lysR-type" evidence="5">
    <location>
        <begin position="11"/>
        <end position="69"/>
    </location>
</feature>
<dbReference type="EMBL" id="CP080467">
    <property type="protein sequence ID" value="UNO50284.1"/>
    <property type="molecule type" value="Genomic_DNA"/>
</dbReference>
<keyword evidence="3" id="KW-0238">DNA-binding</keyword>